<proteinExistence type="inferred from homology"/>
<evidence type="ECO:0000256" key="3">
    <source>
        <dbReference type="ARBA" id="ARBA00007972"/>
    </source>
</evidence>
<comment type="subcellular location">
    <subcellularLocation>
        <location evidence="1 15">Mitochondrion inner membrane</location>
        <topology evidence="1 15">Peripheral membrane protein</topology>
        <orientation evidence="1 15">Matrix side</orientation>
    </subcellularLocation>
</comment>
<sequence length="153" mass="17281">MLRAAVCRINNVARTSILDTASRIPAVVVNRNMSKHSTETDAEFDARYEAYFNRADIDGWEARKAMTDLSGMDLVPEPKIIIAALKACRRLNDFALAVRFLETVKDKCGAKEKEIYPYLLQEIRPTLNELGISTPEELGYDKPELALVNVYDQ</sequence>
<dbReference type="Gene3D" id="1.25.40.40">
    <property type="entry name" value="Cytochrome c oxidase, subunit Va/VI"/>
    <property type="match status" value="1"/>
</dbReference>
<organism evidence="16 17">
    <name type="scientific">Halocaridina rubra</name>
    <name type="common">Hawaiian red shrimp</name>
    <dbReference type="NCBI Taxonomy" id="373956"/>
    <lineage>
        <taxon>Eukaryota</taxon>
        <taxon>Metazoa</taxon>
        <taxon>Ecdysozoa</taxon>
        <taxon>Arthropoda</taxon>
        <taxon>Crustacea</taxon>
        <taxon>Multicrustacea</taxon>
        <taxon>Malacostraca</taxon>
        <taxon>Eumalacostraca</taxon>
        <taxon>Eucarida</taxon>
        <taxon>Decapoda</taxon>
        <taxon>Pleocyemata</taxon>
        <taxon>Caridea</taxon>
        <taxon>Atyoidea</taxon>
        <taxon>Atyidae</taxon>
        <taxon>Halocaridina</taxon>
    </lineage>
</organism>
<dbReference type="GO" id="GO:0006123">
    <property type="term" value="P:mitochondrial electron transport, cytochrome c to oxygen"/>
    <property type="evidence" value="ECO:0007669"/>
    <property type="project" value="UniProtKB-UniRule"/>
</dbReference>
<gene>
    <name evidence="16" type="primary">COX5A</name>
    <name evidence="16" type="ORF">SK128_013840</name>
</gene>
<protein>
    <recommendedName>
        <fullName evidence="4 15">Cytochrome c oxidase subunit 5A, mitochondrial</fullName>
    </recommendedName>
    <alternativeName>
        <fullName evidence="14 15">Cytochrome c oxidase polypeptide Va</fullName>
    </alternativeName>
</protein>
<keyword evidence="9" id="KW-0832">Ubl conjugation</keyword>
<evidence type="ECO:0000256" key="8">
    <source>
        <dbReference type="ARBA" id="ARBA00022792"/>
    </source>
</evidence>
<dbReference type="AlphaFoldDB" id="A0AAN8WMT6"/>
<evidence type="ECO:0000256" key="11">
    <source>
        <dbReference type="ARBA" id="ARBA00023004"/>
    </source>
</evidence>
<comment type="caution">
    <text evidence="16">The sequence shown here is derived from an EMBL/GenBank/DDBJ whole genome shotgun (WGS) entry which is preliminary data.</text>
</comment>
<dbReference type="Pfam" id="PF02284">
    <property type="entry name" value="COX5A"/>
    <property type="match status" value="1"/>
</dbReference>
<evidence type="ECO:0000256" key="9">
    <source>
        <dbReference type="ARBA" id="ARBA00022843"/>
    </source>
</evidence>
<dbReference type="SUPFAM" id="SSF48479">
    <property type="entry name" value="Cytochrome c oxidase subunit E"/>
    <property type="match status" value="1"/>
</dbReference>
<evidence type="ECO:0000256" key="6">
    <source>
        <dbReference type="ARBA" id="ARBA00022617"/>
    </source>
</evidence>
<dbReference type="PANTHER" id="PTHR14200:SF11">
    <property type="entry name" value="CYTOCHROME C OXIDASE SUBUNIT 5A, MITOCHONDRIAL"/>
    <property type="match status" value="1"/>
</dbReference>
<keyword evidence="10 15" id="KW-0809">Transit peptide</keyword>
<evidence type="ECO:0000313" key="16">
    <source>
        <dbReference type="EMBL" id="KAK7063110.1"/>
    </source>
</evidence>
<keyword evidence="12 15" id="KW-0496">Mitochondrion</keyword>
<accession>A0AAN8WMT6</accession>
<dbReference type="CDD" id="cd00923">
    <property type="entry name" value="Cyt_c_Oxidase_Va"/>
    <property type="match status" value="1"/>
</dbReference>
<evidence type="ECO:0000256" key="7">
    <source>
        <dbReference type="ARBA" id="ARBA00022723"/>
    </source>
</evidence>
<comment type="function">
    <text evidence="15">Component of the cytochrome c oxidase, the last enzyme in the mitochondrial electron transport chain which drives oxidative phosphorylation. The respiratory chain contains 3 multisubunit complexes succinate dehydrogenase (complex II, CII), ubiquinol-cytochrome c oxidoreductase (cytochrome b-c1 complex, complex III, CIII) and cytochrome c oxidase (complex IV, CIV), that cooperate to transfer electrons derived from NADH and succinate to molecular oxygen, creating an electrochemical gradient over the inner membrane that drives transmembrane transport and the ATP synthase. Cytochrome c oxidase is the component of the respiratory chain that catalyzes the reduction of oxygen to water. Electrons originating from reduced cytochrome c in the intermembrane space (IMS) are transferred via the dinuclear copper A center (CU(A)) of subunit 2 and heme A of subunit 1 to the active site in subunit 1, a binuclear center (BNC) formed by heme A3 and copper B (CU(B)). The BNC reduces molecular oxygen to 2 water molecules using 4 electrons from cytochrome c in the IMS and 4 protons from the mitochondrial matrix.</text>
</comment>
<evidence type="ECO:0000256" key="13">
    <source>
        <dbReference type="ARBA" id="ARBA00023136"/>
    </source>
</evidence>
<keyword evidence="7 15" id="KW-0479">Metal-binding</keyword>
<keyword evidence="17" id="KW-1185">Reference proteome</keyword>
<keyword evidence="13 15" id="KW-0472">Membrane</keyword>
<dbReference type="Proteomes" id="UP001381693">
    <property type="component" value="Unassembled WGS sequence"/>
</dbReference>
<keyword evidence="8 15" id="KW-0999">Mitochondrion inner membrane</keyword>
<keyword evidence="5" id="KW-0597">Phosphoprotein</keyword>
<evidence type="ECO:0000256" key="1">
    <source>
        <dbReference type="ARBA" id="ARBA00004443"/>
    </source>
</evidence>
<dbReference type="GO" id="GO:0005743">
    <property type="term" value="C:mitochondrial inner membrane"/>
    <property type="evidence" value="ECO:0007669"/>
    <property type="project" value="UniProtKB-SubCell"/>
</dbReference>
<dbReference type="GO" id="GO:0045277">
    <property type="term" value="C:respiratory chain complex IV"/>
    <property type="evidence" value="ECO:0007669"/>
    <property type="project" value="UniProtKB-UniRule"/>
</dbReference>
<reference evidence="16 17" key="1">
    <citation type="submission" date="2023-11" db="EMBL/GenBank/DDBJ databases">
        <title>Halocaridina rubra genome assembly.</title>
        <authorList>
            <person name="Smith C."/>
        </authorList>
    </citation>
    <scope>NUCLEOTIDE SEQUENCE [LARGE SCALE GENOMIC DNA]</scope>
    <source>
        <strain evidence="16">EP-1</strain>
        <tissue evidence="16">Whole</tissue>
    </source>
</reference>
<dbReference type="FunFam" id="1.25.40.40:FF:000002">
    <property type="entry name" value="cytochrome c oxidase subunit 5A, mitochondrial"/>
    <property type="match status" value="1"/>
</dbReference>
<evidence type="ECO:0000313" key="17">
    <source>
        <dbReference type="Proteomes" id="UP001381693"/>
    </source>
</evidence>
<evidence type="ECO:0000256" key="4">
    <source>
        <dbReference type="ARBA" id="ARBA00021968"/>
    </source>
</evidence>
<evidence type="ECO:0000256" key="12">
    <source>
        <dbReference type="ARBA" id="ARBA00023128"/>
    </source>
</evidence>
<dbReference type="GO" id="GO:0046872">
    <property type="term" value="F:metal ion binding"/>
    <property type="evidence" value="ECO:0007669"/>
    <property type="project" value="UniProtKB-UniRule"/>
</dbReference>
<dbReference type="InterPro" id="IPR036545">
    <property type="entry name" value="Cyt_c_oxidase_su5A/6_sf"/>
</dbReference>
<evidence type="ECO:0000256" key="5">
    <source>
        <dbReference type="ARBA" id="ARBA00022553"/>
    </source>
</evidence>
<comment type="similarity">
    <text evidence="3 15">Belongs to the cytochrome c oxidase subunit 5A family.</text>
</comment>
<dbReference type="PANTHER" id="PTHR14200">
    <property type="entry name" value="CYTOCHROME C OXIDASE POLYPEPTIDE"/>
    <property type="match status" value="1"/>
</dbReference>
<evidence type="ECO:0000256" key="15">
    <source>
        <dbReference type="RuleBase" id="RU368103"/>
    </source>
</evidence>
<name>A0AAN8WMT6_HALRR</name>
<evidence type="ECO:0000256" key="14">
    <source>
        <dbReference type="ARBA" id="ARBA00031049"/>
    </source>
</evidence>
<dbReference type="EMBL" id="JAXCGZ010020939">
    <property type="protein sequence ID" value="KAK7063110.1"/>
    <property type="molecule type" value="Genomic_DNA"/>
</dbReference>
<dbReference type="InterPro" id="IPR003204">
    <property type="entry name" value="Cyt_c_oxidase_su5A/6"/>
</dbReference>
<evidence type="ECO:0000256" key="2">
    <source>
        <dbReference type="ARBA" id="ARBA00004673"/>
    </source>
</evidence>
<evidence type="ECO:0000256" key="10">
    <source>
        <dbReference type="ARBA" id="ARBA00022946"/>
    </source>
</evidence>
<comment type="pathway">
    <text evidence="2 15">Energy metabolism; oxidative phosphorylation.</text>
</comment>
<keyword evidence="11 15" id="KW-0408">Iron</keyword>
<keyword evidence="6 15" id="KW-0349">Heme</keyword>
<comment type="subunit">
    <text evidence="15">Component of the cytochrome c oxidase (complex IV, CIV), a multisubunit enzyme composed of a catalytic core of 3 subunits and several supernumerary subunits. The complex exists as a monomer or a dimer and forms supercomplexes (SCs) in the inner mitochondrial membrane with ubiquinol-cytochrome c oxidoreductase (cytochrome b-c1 complex, complex III, CIII).</text>
</comment>